<keyword evidence="3 4" id="KW-0342">GTP-binding</keyword>
<organism evidence="8 9">
    <name type="scientific">Streptomyces flaveolus</name>
    <dbReference type="NCBI Taxonomy" id="67297"/>
    <lineage>
        <taxon>Bacteria</taxon>
        <taxon>Bacillati</taxon>
        <taxon>Actinomycetota</taxon>
        <taxon>Actinomycetes</taxon>
        <taxon>Kitasatosporales</taxon>
        <taxon>Streptomycetaceae</taxon>
        <taxon>Streptomyces</taxon>
    </lineage>
</organism>
<feature type="compositionally biased region" description="Polar residues" evidence="5">
    <location>
        <begin position="60"/>
        <end position="76"/>
    </location>
</feature>
<evidence type="ECO:0000313" key="9">
    <source>
        <dbReference type="Proteomes" id="UP001551011"/>
    </source>
</evidence>
<evidence type="ECO:0000256" key="4">
    <source>
        <dbReference type="HAMAP-Rule" id="MF_00636"/>
    </source>
</evidence>
<reference evidence="8 9" key="1">
    <citation type="submission" date="2024-06" db="EMBL/GenBank/DDBJ databases">
        <title>The Natural Products Discovery Center: Release of the First 8490 Sequenced Strains for Exploring Actinobacteria Biosynthetic Diversity.</title>
        <authorList>
            <person name="Kalkreuter E."/>
            <person name="Kautsar S.A."/>
            <person name="Yang D."/>
            <person name="Bader C.D."/>
            <person name="Teijaro C.N."/>
            <person name="Fluegel L."/>
            <person name="Davis C.M."/>
            <person name="Simpson J.R."/>
            <person name="Lauterbach L."/>
            <person name="Steele A.D."/>
            <person name="Gui C."/>
            <person name="Meng S."/>
            <person name="Li G."/>
            <person name="Viehrig K."/>
            <person name="Ye F."/>
            <person name="Su P."/>
            <person name="Kiefer A.F."/>
            <person name="Nichols A."/>
            <person name="Cepeda A.J."/>
            <person name="Yan W."/>
            <person name="Fan B."/>
            <person name="Jiang Y."/>
            <person name="Adhikari A."/>
            <person name="Zheng C.-J."/>
            <person name="Schuster L."/>
            <person name="Cowan T.M."/>
            <person name="Smanski M.J."/>
            <person name="Chevrette M.G."/>
            <person name="De Carvalho L.P.S."/>
            <person name="Shen B."/>
        </authorList>
    </citation>
    <scope>NUCLEOTIDE SEQUENCE [LARGE SCALE GENOMIC DNA]</scope>
    <source>
        <strain evidence="8 9">NPDC020594</strain>
    </source>
</reference>
<dbReference type="InterPro" id="IPR027417">
    <property type="entry name" value="P-loop_NTPase"/>
</dbReference>
<keyword evidence="9" id="KW-1185">Reference proteome</keyword>
<dbReference type="InterPro" id="IPR005337">
    <property type="entry name" value="RapZ-like"/>
</dbReference>
<dbReference type="InterPro" id="IPR053930">
    <property type="entry name" value="RapZ-like_N"/>
</dbReference>
<evidence type="ECO:0000313" key="8">
    <source>
        <dbReference type="EMBL" id="MEU5709114.1"/>
    </source>
</evidence>
<evidence type="ECO:0000259" key="6">
    <source>
        <dbReference type="Pfam" id="PF03668"/>
    </source>
</evidence>
<evidence type="ECO:0000256" key="1">
    <source>
        <dbReference type="ARBA" id="ARBA00022741"/>
    </source>
</evidence>
<evidence type="ECO:0000256" key="5">
    <source>
        <dbReference type="SAM" id="MobiDB-lite"/>
    </source>
</evidence>
<feature type="domain" description="RapZ-like N-terminal" evidence="6">
    <location>
        <begin position="87"/>
        <end position="242"/>
    </location>
</feature>
<evidence type="ECO:0000256" key="2">
    <source>
        <dbReference type="ARBA" id="ARBA00022840"/>
    </source>
</evidence>
<dbReference type="Proteomes" id="UP001551011">
    <property type="component" value="Unassembled WGS sequence"/>
</dbReference>
<evidence type="ECO:0000259" key="7">
    <source>
        <dbReference type="Pfam" id="PF22740"/>
    </source>
</evidence>
<dbReference type="HAMAP" id="MF_00636">
    <property type="entry name" value="RapZ_like"/>
    <property type="match status" value="1"/>
</dbReference>
<dbReference type="InterPro" id="IPR053931">
    <property type="entry name" value="RapZ_C"/>
</dbReference>
<feature type="region of interest" description="Disordered" evidence="5">
    <location>
        <begin position="1"/>
        <end position="80"/>
    </location>
</feature>
<gene>
    <name evidence="8" type="primary">rapZ</name>
    <name evidence="8" type="ORF">AB0H04_19935</name>
</gene>
<accession>A0ABV3AAY6</accession>
<dbReference type="RefSeq" id="WP_030642343.1">
    <property type="nucleotide sequence ID" value="NZ_JBEXDP010000004.1"/>
</dbReference>
<keyword evidence="1 4" id="KW-0547">Nucleotide-binding</keyword>
<protein>
    <submittedName>
        <fullName evidence="8">RNase adapter RapZ</fullName>
    </submittedName>
</protein>
<dbReference type="Gene3D" id="3.40.50.300">
    <property type="entry name" value="P-loop containing nucleotide triphosphate hydrolases"/>
    <property type="match status" value="1"/>
</dbReference>
<dbReference type="PANTHER" id="PTHR30448">
    <property type="entry name" value="RNASE ADAPTER PROTEIN RAPZ"/>
    <property type="match status" value="1"/>
</dbReference>
<dbReference type="Pfam" id="PF22740">
    <property type="entry name" value="PapZ_C"/>
    <property type="match status" value="1"/>
</dbReference>
<feature type="binding site" evidence="4">
    <location>
        <begin position="144"/>
        <end position="147"/>
    </location>
    <ligand>
        <name>GTP</name>
        <dbReference type="ChEBI" id="CHEBI:37565"/>
    </ligand>
</feature>
<feature type="domain" description="RapZ C-terminal" evidence="7">
    <location>
        <begin position="249"/>
        <end position="366"/>
    </location>
</feature>
<dbReference type="PANTHER" id="PTHR30448:SF0">
    <property type="entry name" value="RNASE ADAPTER PROTEIN RAPZ"/>
    <property type="match status" value="1"/>
</dbReference>
<sequence>MTEHDAQPTAQRDQAHSGTGDDVVRHDTGRPASRPETGRDSSRQGAGQDSGRPGPDQDAGQDTGQDNGAQVSTGSETAGVPEAAIPELVIISGMSGAGRSTAAKCLEDLGWFVVDNLPPALIPTMVELGARSQGNVARIAVVVDVRGRRFFDNLRESLADLDTRGVTRRIVFLESSDEALVRRFESVRRPHPLQGDGRIVDGIAAERELLRELRGDADLVIDTSSLNVHELRAKMDAQFAGEEEPELRATVMSFGFKYGLPVDADLVADMRFLPNPHWVPELRPYTGLNEEVAAYVFNQPGAKEFLDRYAELLRLIAAGYRREGKRYVTIAIGCTGGKHRSVAMSEKLAARLAAEGVETVVVHRDMGRE</sequence>
<comment type="caution">
    <text evidence="8">The sequence shown here is derived from an EMBL/GenBank/DDBJ whole genome shotgun (WGS) entry which is preliminary data.</text>
</comment>
<dbReference type="NCBIfam" id="NF003828">
    <property type="entry name" value="PRK05416.1"/>
    <property type="match status" value="1"/>
</dbReference>
<dbReference type="EMBL" id="JBFAEG010000013">
    <property type="protein sequence ID" value="MEU5709114.1"/>
    <property type="molecule type" value="Genomic_DNA"/>
</dbReference>
<dbReference type="Pfam" id="PF03668">
    <property type="entry name" value="RapZ-like_N"/>
    <property type="match status" value="1"/>
</dbReference>
<dbReference type="SUPFAM" id="SSF52540">
    <property type="entry name" value="P-loop containing nucleoside triphosphate hydrolases"/>
    <property type="match status" value="1"/>
</dbReference>
<name>A0ABV3AAY6_9ACTN</name>
<keyword evidence="2 4" id="KW-0067">ATP-binding</keyword>
<feature type="binding site" evidence="4">
    <location>
        <begin position="93"/>
        <end position="100"/>
    </location>
    <ligand>
        <name>ATP</name>
        <dbReference type="ChEBI" id="CHEBI:30616"/>
    </ligand>
</feature>
<evidence type="ECO:0000256" key="3">
    <source>
        <dbReference type="ARBA" id="ARBA00023134"/>
    </source>
</evidence>
<proteinExistence type="inferred from homology"/>